<feature type="domain" description="Glycoside hydrolase family 20 catalytic" evidence="9">
    <location>
        <begin position="260"/>
        <end position="607"/>
    </location>
</feature>
<dbReference type="Pfam" id="PF00728">
    <property type="entry name" value="Glyco_hydro_20"/>
    <property type="match status" value="1"/>
</dbReference>
<dbReference type="SUPFAM" id="SSF51445">
    <property type="entry name" value="(Trans)glycosidases"/>
    <property type="match status" value="1"/>
</dbReference>
<dbReference type="InterPro" id="IPR015883">
    <property type="entry name" value="Glyco_hydro_20_cat"/>
</dbReference>
<evidence type="ECO:0000259" key="9">
    <source>
        <dbReference type="Pfam" id="PF00728"/>
    </source>
</evidence>
<keyword evidence="5" id="KW-0326">Glycosidase</keyword>
<gene>
    <name evidence="11" type="ORF">CRN52_17565</name>
</gene>
<dbReference type="PRINTS" id="PR00738">
    <property type="entry name" value="GLHYDRLASE20"/>
</dbReference>
<feature type="active site" description="Proton donor" evidence="8">
    <location>
        <position position="435"/>
    </location>
</feature>
<reference evidence="11 12" key="1">
    <citation type="journal article" date="2018" name="Front. Microbiol.">
        <title>Phylogeny of Vibrio vulnificus from the Analysis of the Core-Genome: Implications for Intra-Species Taxonomy.</title>
        <authorList>
            <person name="Roig F.J."/>
            <person name="Gonzalez-Candelas F."/>
            <person name="Sanjuan E."/>
            <person name="Fouz B."/>
            <person name="Feil E.J."/>
            <person name="Llorens C."/>
            <person name="Baker-Austin C."/>
            <person name="Oliver J.D."/>
            <person name="Danin-Poleg Y."/>
            <person name="Gibas C.J."/>
            <person name="Kashi Y."/>
            <person name="Gulig P.A."/>
            <person name="Morrison S.S."/>
            <person name="Amaro C."/>
        </authorList>
    </citation>
    <scope>NUCLEOTIDE SEQUENCE [LARGE SCALE GENOMIC DNA]</scope>
    <source>
        <strain evidence="11 12">CECT4608</strain>
    </source>
</reference>
<dbReference type="Gene3D" id="3.20.20.80">
    <property type="entry name" value="Glycosidases"/>
    <property type="match status" value="1"/>
</dbReference>
<proteinExistence type="inferred from homology"/>
<dbReference type="Gene3D" id="3.30.379.10">
    <property type="entry name" value="Chitobiase/beta-hexosaminidase domain 2-like"/>
    <property type="match status" value="1"/>
</dbReference>
<name>A0A2S3QYU1_VIBVL</name>
<evidence type="ECO:0000256" key="6">
    <source>
        <dbReference type="ARBA" id="ARBA00030512"/>
    </source>
</evidence>
<evidence type="ECO:0000256" key="8">
    <source>
        <dbReference type="PIRSR" id="PIRSR625705-1"/>
    </source>
</evidence>
<dbReference type="GO" id="GO:0016020">
    <property type="term" value="C:membrane"/>
    <property type="evidence" value="ECO:0007669"/>
    <property type="project" value="TreeGrafter"/>
</dbReference>
<dbReference type="Proteomes" id="UP000237466">
    <property type="component" value="Unassembled WGS sequence"/>
</dbReference>
<dbReference type="GO" id="GO:0004563">
    <property type="term" value="F:beta-N-acetylhexosaminidase activity"/>
    <property type="evidence" value="ECO:0007669"/>
    <property type="project" value="UniProtKB-EC"/>
</dbReference>
<comment type="similarity">
    <text evidence="2">Belongs to the glycosyl hydrolase 20 family.</text>
</comment>
<organism evidence="11 12">
    <name type="scientific">Vibrio vulnificus</name>
    <dbReference type="NCBI Taxonomy" id="672"/>
    <lineage>
        <taxon>Bacteria</taxon>
        <taxon>Pseudomonadati</taxon>
        <taxon>Pseudomonadota</taxon>
        <taxon>Gammaproteobacteria</taxon>
        <taxon>Vibrionales</taxon>
        <taxon>Vibrionaceae</taxon>
        <taxon>Vibrio</taxon>
    </lineage>
</organism>
<evidence type="ECO:0000313" key="11">
    <source>
        <dbReference type="EMBL" id="POB44415.1"/>
    </source>
</evidence>
<dbReference type="InterPro" id="IPR025705">
    <property type="entry name" value="Beta_hexosaminidase_sua/sub"/>
</dbReference>
<dbReference type="Pfam" id="PF02838">
    <property type="entry name" value="Glyco_hydro_20b"/>
    <property type="match status" value="1"/>
</dbReference>
<dbReference type="InterPro" id="IPR029018">
    <property type="entry name" value="Hex-like_dom2"/>
</dbReference>
<dbReference type="InterPro" id="IPR015882">
    <property type="entry name" value="HEX_bac_N"/>
</dbReference>
<dbReference type="CDD" id="cd06563">
    <property type="entry name" value="GH20_chitobiase-like"/>
    <property type="match status" value="1"/>
</dbReference>
<dbReference type="GO" id="GO:0030203">
    <property type="term" value="P:glycosaminoglycan metabolic process"/>
    <property type="evidence" value="ECO:0007669"/>
    <property type="project" value="TreeGrafter"/>
</dbReference>
<dbReference type="SUPFAM" id="SSF55545">
    <property type="entry name" value="beta-N-acetylhexosaminidase-like domain"/>
    <property type="match status" value="1"/>
</dbReference>
<evidence type="ECO:0000259" key="10">
    <source>
        <dbReference type="Pfam" id="PF02838"/>
    </source>
</evidence>
<feature type="domain" description="Beta-hexosaminidase bacterial type N-terminal" evidence="10">
    <location>
        <begin position="137"/>
        <end position="256"/>
    </location>
</feature>
<evidence type="ECO:0000256" key="1">
    <source>
        <dbReference type="ARBA" id="ARBA00001231"/>
    </source>
</evidence>
<dbReference type="InterPro" id="IPR017853">
    <property type="entry name" value="GH"/>
</dbReference>
<evidence type="ECO:0000256" key="5">
    <source>
        <dbReference type="ARBA" id="ARBA00023295"/>
    </source>
</evidence>
<dbReference type="GO" id="GO:0005975">
    <property type="term" value="P:carbohydrate metabolic process"/>
    <property type="evidence" value="ECO:0007669"/>
    <property type="project" value="InterPro"/>
</dbReference>
<dbReference type="PANTHER" id="PTHR22600:SF57">
    <property type="entry name" value="BETA-N-ACETYLHEXOSAMINIDASE"/>
    <property type="match status" value="1"/>
</dbReference>
<dbReference type="AlphaFoldDB" id="A0A2S3QYU1"/>
<comment type="caution">
    <text evidence="11">The sequence shown here is derived from an EMBL/GenBank/DDBJ whole genome shotgun (WGS) entry which is preliminary data.</text>
</comment>
<evidence type="ECO:0000313" key="12">
    <source>
        <dbReference type="Proteomes" id="UP000237466"/>
    </source>
</evidence>
<dbReference type="PANTHER" id="PTHR22600">
    <property type="entry name" value="BETA-HEXOSAMINIDASE"/>
    <property type="match status" value="1"/>
</dbReference>
<evidence type="ECO:0000256" key="4">
    <source>
        <dbReference type="ARBA" id="ARBA00022801"/>
    </source>
</evidence>
<keyword evidence="4" id="KW-0378">Hydrolase</keyword>
<evidence type="ECO:0000256" key="2">
    <source>
        <dbReference type="ARBA" id="ARBA00006285"/>
    </source>
</evidence>
<dbReference type="EC" id="3.2.1.52" evidence="3"/>
<dbReference type="EMBL" id="PDGH01000124">
    <property type="protein sequence ID" value="POB44415.1"/>
    <property type="molecule type" value="Genomic_DNA"/>
</dbReference>
<evidence type="ECO:0000256" key="7">
    <source>
        <dbReference type="ARBA" id="ARBA00033000"/>
    </source>
</evidence>
<dbReference type="RefSeq" id="WP_103200841.1">
    <property type="nucleotide sequence ID" value="NZ_JASMUA010000007.1"/>
</dbReference>
<evidence type="ECO:0000256" key="3">
    <source>
        <dbReference type="ARBA" id="ARBA00012663"/>
    </source>
</evidence>
<comment type="catalytic activity">
    <reaction evidence="1">
        <text>Hydrolysis of terminal non-reducing N-acetyl-D-hexosamine residues in N-acetyl-beta-D-hexosaminides.</text>
        <dbReference type="EC" id="3.2.1.52"/>
    </reaction>
</comment>
<accession>A0A2S3QYU1</accession>
<sequence>MEYRIDLVVLSEQKQNCRFGMTLHNLSDQDLPNWSLTFAFTRFIQPGSISHGTLTQIGSFCQLKPDSLVLPANHHFYCEFTVLTNPFRFYSDGLNEAFVEYHHEGERVRSNVDVTPIVLASPYRERETIAPTLASAYSLLPKANALHVDAGHFSLTPSSAITCQSALADSAVTWLMDEMARLHQFKLATSEVGEIIYRSNPTLDEGAYQLKISQEQVRVEAGSSSGFVHATASLLQLLDYNSLTQEAQLACCSISDSPRFRYRGMMLDCSRHFHSVEQVKRLINLLAHYKFNTFHWHLTDDEGWRVEIKAFPALTKVGAWRGVDEAIEPQYTHISQRYGGFYSQEEIKEVVAYAAQRSIMVIPEIDVPGHCRAAIKSLPEMLVEAEDDTVYRSIQNYSDNVLNPGLSTTYQFLDGVLEEIAQLFPAPYVHIGADEVPHGVWSNSPSCQALMKQHSYQDYKELQGHLLRHAEQKLRSLGKRMLGWEEAQHGDKVSKDTVIYSWLSEEAAVNCARQGFDVVLQPAQTTYLDMTQDYAPEEPGVDWANPLPLEKAYNYEPLANIPADDPIHKRIWGIQTALWCEIINNPERMDYMVFPRIIALAEACWTQKEHRDWNDFLSRLKGHLPLLDKQGIKYRQPWK</sequence>
<protein>
    <recommendedName>
        <fullName evidence="3">beta-N-acetylhexosaminidase</fullName>
        <ecNumber evidence="3">3.2.1.52</ecNumber>
    </recommendedName>
    <alternativeName>
        <fullName evidence="6">Beta-N-acetylhexosaminidase</fullName>
    </alternativeName>
    <alternativeName>
        <fullName evidence="7">N-acetyl-beta-glucosaminidase</fullName>
    </alternativeName>
</protein>